<evidence type="ECO:0000313" key="2">
    <source>
        <dbReference type="EMBL" id="MEB3033399.1"/>
    </source>
</evidence>
<keyword evidence="1" id="KW-0812">Transmembrane</keyword>
<evidence type="ECO:0000256" key="1">
    <source>
        <dbReference type="SAM" id="Phobius"/>
    </source>
</evidence>
<organism evidence="2 3">
    <name type="scientific">[Mycobacterium] nativiensis</name>
    <dbReference type="NCBI Taxonomy" id="2855503"/>
    <lineage>
        <taxon>Bacteria</taxon>
        <taxon>Bacillati</taxon>
        <taxon>Actinomycetota</taxon>
        <taxon>Actinomycetes</taxon>
        <taxon>Mycobacteriales</taxon>
        <taxon>Mycobacteriaceae</taxon>
        <taxon>Mycolicibacter</taxon>
    </lineage>
</organism>
<sequence>MNTVTLSRTWRNRIGRGRDLARWVAVAALGVGAFMGFCAGVKVFLVAPHPNEADIAAIAYRVDNQRDAAGQFAAEFVGAVLSTPESHRDAALARFITRPTSIRSPQVLPASDPPPAVIDTPRAWSVVATGTAGEANLYSAIIMVQQRPHAFAPSTMSFYRVPVSIWRYQPRAMDMPTPIADPGPGADVVITYDHALSPSSPVYAVVAGFINTYLTSTTGLDRYVVADSWIKPIGGYQSASITTVAADAEEPAQPATGARIHVRATVTAQTAQFATIPFTFPLTVENSGGTWMITAIDLKPQTAADSAAKPAGTTRP</sequence>
<protein>
    <submittedName>
        <fullName evidence="2">Conjugal transfer protein</fullName>
    </submittedName>
</protein>
<keyword evidence="3" id="KW-1185">Reference proteome</keyword>
<dbReference type="EMBL" id="JAYJJU010000018">
    <property type="protein sequence ID" value="MEB3033399.1"/>
    <property type="molecule type" value="Genomic_DNA"/>
</dbReference>
<comment type="caution">
    <text evidence="2">The sequence shown here is derived from an EMBL/GenBank/DDBJ whole genome shotgun (WGS) entry which is preliminary data.</text>
</comment>
<evidence type="ECO:0000313" key="3">
    <source>
        <dbReference type="Proteomes" id="UP001298593"/>
    </source>
</evidence>
<proteinExistence type="predicted"/>
<name>A0ABU5XZI7_9MYCO</name>
<dbReference type="InterPro" id="IPR024735">
    <property type="entry name" value="TcpC"/>
</dbReference>
<dbReference type="Pfam" id="PF12642">
    <property type="entry name" value="TpcC"/>
    <property type="match status" value="1"/>
</dbReference>
<keyword evidence="1" id="KW-1133">Transmembrane helix</keyword>
<feature type="transmembrane region" description="Helical" evidence="1">
    <location>
        <begin position="20"/>
        <end position="45"/>
    </location>
</feature>
<accession>A0ABU5XZI7</accession>
<keyword evidence="1" id="KW-0472">Membrane</keyword>
<reference evidence="2 3" key="1">
    <citation type="submission" date="2023-12" db="EMBL/GenBank/DDBJ databases">
        <title>Description of new species of Mycobacterium terrae complex isolated from sewage at the Sao Paulo Zoological Park Foundation in Brazil.</title>
        <authorList>
            <person name="Romagnoli C.L."/>
            <person name="Conceicao E.C."/>
            <person name="Machado E."/>
            <person name="Barreto L.B.P.F."/>
            <person name="Sharma A."/>
            <person name="Silva N.M."/>
            <person name="Marques L.E."/>
            <person name="Juliana M.A."/>
            <person name="Lourenco M.C.S."/>
            <person name="Digiampietri L.A."/>
            <person name="Suffys P.N."/>
            <person name="Viana-Niero C."/>
        </authorList>
    </citation>
    <scope>NUCLEOTIDE SEQUENCE [LARGE SCALE GENOMIC DNA]</scope>
    <source>
        <strain evidence="2 3">MYC340</strain>
    </source>
</reference>
<gene>
    <name evidence="2" type="ORF">KV113_17745</name>
</gene>
<dbReference type="Proteomes" id="UP001298593">
    <property type="component" value="Unassembled WGS sequence"/>
</dbReference>
<dbReference type="RefSeq" id="WP_329780194.1">
    <property type="nucleotide sequence ID" value="NZ_JAYJJU010000018.1"/>
</dbReference>